<feature type="compositionally biased region" description="Basic and acidic residues" evidence="1">
    <location>
        <begin position="189"/>
        <end position="216"/>
    </location>
</feature>
<dbReference type="OMA" id="HEHKESI"/>
<dbReference type="KEGG" id="ani:ANIA_05488"/>
<evidence type="ECO:0000259" key="2">
    <source>
        <dbReference type="Pfam" id="PF22485"/>
    </source>
</evidence>
<dbReference type="PANTHER" id="PTHR39461">
    <property type="entry name" value="LEA DOMAIN PROTEIN (AFU_ORTHOLOGUE AFUA_8G04920)"/>
    <property type="match status" value="1"/>
</dbReference>
<dbReference type="Pfam" id="PF12396">
    <property type="entry name" value="DUF3659"/>
    <property type="match status" value="6"/>
</dbReference>
<name>Q5B1U2_EMENI</name>
<dbReference type="Pfam" id="PF22485">
    <property type="entry name" value="DUF6987"/>
    <property type="match status" value="1"/>
</dbReference>
<organism evidence="3 4">
    <name type="scientific">Emericella nidulans (strain FGSC A4 / ATCC 38163 / CBS 112.46 / NRRL 194 / M139)</name>
    <name type="common">Aspergillus nidulans</name>
    <dbReference type="NCBI Taxonomy" id="227321"/>
    <lineage>
        <taxon>Eukaryota</taxon>
        <taxon>Fungi</taxon>
        <taxon>Dikarya</taxon>
        <taxon>Ascomycota</taxon>
        <taxon>Pezizomycotina</taxon>
        <taxon>Eurotiomycetes</taxon>
        <taxon>Eurotiomycetidae</taxon>
        <taxon>Eurotiales</taxon>
        <taxon>Aspergillaceae</taxon>
        <taxon>Aspergillus</taxon>
        <taxon>Aspergillus subgen. Nidulantes</taxon>
    </lineage>
</organism>
<feature type="domain" description="DUF6987" evidence="2">
    <location>
        <begin position="613"/>
        <end position="778"/>
    </location>
</feature>
<feature type="region of interest" description="Disordered" evidence="1">
    <location>
        <begin position="592"/>
        <end position="625"/>
    </location>
</feature>
<dbReference type="OrthoDB" id="3937590at2759"/>
<evidence type="ECO:0000256" key="1">
    <source>
        <dbReference type="SAM" id="MobiDB-lite"/>
    </source>
</evidence>
<dbReference type="PANTHER" id="PTHR39461:SF1">
    <property type="entry name" value="LEA DOMAIN PROTEIN (AFU_ORTHOLOGUE AFUA_8G04920)"/>
    <property type="match status" value="1"/>
</dbReference>
<evidence type="ECO:0000313" key="3">
    <source>
        <dbReference type="EMBL" id="CBF81813.1"/>
    </source>
</evidence>
<feature type="compositionally biased region" description="Polar residues" evidence="1">
    <location>
        <begin position="11"/>
        <end position="34"/>
    </location>
</feature>
<feature type="compositionally biased region" description="Polar residues" evidence="1">
    <location>
        <begin position="60"/>
        <end position="76"/>
    </location>
</feature>
<feature type="compositionally biased region" description="Basic and acidic residues" evidence="1">
    <location>
        <begin position="77"/>
        <end position="87"/>
    </location>
</feature>
<dbReference type="HOGENOM" id="CLU_254291_0_0_1"/>
<feature type="compositionally biased region" description="Basic and acidic residues" evidence="1">
    <location>
        <begin position="231"/>
        <end position="244"/>
    </location>
</feature>
<keyword evidence="4" id="KW-1185">Reference proteome</keyword>
<evidence type="ECO:0000313" key="4">
    <source>
        <dbReference type="Proteomes" id="UP000000560"/>
    </source>
</evidence>
<dbReference type="RefSeq" id="XP_663092.1">
    <property type="nucleotide sequence ID" value="XM_658000.1"/>
</dbReference>
<dbReference type="InterPro" id="IPR054256">
    <property type="entry name" value="DUF6987"/>
</dbReference>
<feature type="compositionally biased region" description="Gly residues" evidence="1">
    <location>
        <begin position="95"/>
        <end position="110"/>
    </location>
</feature>
<reference evidence="4" key="1">
    <citation type="journal article" date="2005" name="Nature">
        <title>Sequencing of Aspergillus nidulans and comparative analysis with A. fumigatus and A. oryzae.</title>
        <authorList>
            <person name="Galagan J.E."/>
            <person name="Calvo S.E."/>
            <person name="Cuomo C."/>
            <person name="Ma L.J."/>
            <person name="Wortman J.R."/>
            <person name="Batzoglou S."/>
            <person name="Lee S.I."/>
            <person name="Basturkmen M."/>
            <person name="Spevak C.C."/>
            <person name="Clutterbuck J."/>
            <person name="Kapitonov V."/>
            <person name="Jurka J."/>
            <person name="Scazzocchio C."/>
            <person name="Farman M."/>
            <person name="Butler J."/>
            <person name="Purcell S."/>
            <person name="Harris S."/>
            <person name="Braus G.H."/>
            <person name="Draht O."/>
            <person name="Busch S."/>
            <person name="D'Enfert C."/>
            <person name="Bouchier C."/>
            <person name="Goldman G.H."/>
            <person name="Bell-Pedersen D."/>
            <person name="Griffiths-Jones S."/>
            <person name="Doonan J.H."/>
            <person name="Yu J."/>
            <person name="Vienken K."/>
            <person name="Pain A."/>
            <person name="Freitag M."/>
            <person name="Selker E.U."/>
            <person name="Archer D.B."/>
            <person name="Penalva M.A."/>
            <person name="Oakley B.R."/>
            <person name="Momany M."/>
            <person name="Tanaka T."/>
            <person name="Kumagai T."/>
            <person name="Asai K."/>
            <person name="Machida M."/>
            <person name="Nierman W.C."/>
            <person name="Denning D.W."/>
            <person name="Caddick M."/>
            <person name="Hynes M."/>
            <person name="Paoletti M."/>
            <person name="Fischer R."/>
            <person name="Miller B."/>
            <person name="Dyer P."/>
            <person name="Sachs M.S."/>
            <person name="Osmani S.A."/>
            <person name="Birren B.W."/>
        </authorList>
    </citation>
    <scope>NUCLEOTIDE SEQUENCE [LARGE SCALE GENOMIC DNA]</scope>
    <source>
        <strain evidence="4">FGSC A4 / ATCC 38163 / CBS 112.46 / NRRL 194 / M139</strain>
    </source>
</reference>
<feature type="compositionally biased region" description="Acidic residues" evidence="1">
    <location>
        <begin position="218"/>
        <end position="230"/>
    </location>
</feature>
<dbReference type="CDD" id="cd00303">
    <property type="entry name" value="retropepsin_like"/>
    <property type="match status" value="1"/>
</dbReference>
<reference evidence="4" key="2">
    <citation type="journal article" date="2009" name="Fungal Genet. Biol.">
        <title>The 2008 update of the Aspergillus nidulans genome annotation: a community effort.</title>
        <authorList>
            <person name="Wortman J.R."/>
            <person name="Gilsenan J.M."/>
            <person name="Joardar V."/>
            <person name="Deegan J."/>
            <person name="Clutterbuck J."/>
            <person name="Andersen M.R."/>
            <person name="Archer D."/>
            <person name="Bencina M."/>
            <person name="Braus G."/>
            <person name="Coutinho P."/>
            <person name="von Dohren H."/>
            <person name="Doonan J."/>
            <person name="Driessen A.J."/>
            <person name="Durek P."/>
            <person name="Espeso E."/>
            <person name="Fekete E."/>
            <person name="Flipphi M."/>
            <person name="Estrada C.G."/>
            <person name="Geysens S."/>
            <person name="Goldman G."/>
            <person name="de Groot P.W."/>
            <person name="Hansen K."/>
            <person name="Harris S.D."/>
            <person name="Heinekamp T."/>
            <person name="Helmstaedt K."/>
            <person name="Henrissat B."/>
            <person name="Hofmann G."/>
            <person name="Homan T."/>
            <person name="Horio T."/>
            <person name="Horiuchi H."/>
            <person name="James S."/>
            <person name="Jones M."/>
            <person name="Karaffa L."/>
            <person name="Karanyi Z."/>
            <person name="Kato M."/>
            <person name="Keller N."/>
            <person name="Kelly D.E."/>
            <person name="Kiel J.A."/>
            <person name="Kim J.M."/>
            <person name="van der Klei I.J."/>
            <person name="Klis F.M."/>
            <person name="Kovalchuk A."/>
            <person name="Krasevec N."/>
            <person name="Kubicek C.P."/>
            <person name="Liu B."/>
            <person name="Maccabe A."/>
            <person name="Meyer V."/>
            <person name="Mirabito P."/>
            <person name="Miskei M."/>
            <person name="Mos M."/>
            <person name="Mullins J."/>
            <person name="Nelson D.R."/>
            <person name="Nielsen J."/>
            <person name="Oakley B.R."/>
            <person name="Osmani S.A."/>
            <person name="Pakula T."/>
            <person name="Paszewski A."/>
            <person name="Paulsen I."/>
            <person name="Pilsyk S."/>
            <person name="Pocsi I."/>
            <person name="Punt P.J."/>
            <person name="Ram A.F."/>
            <person name="Ren Q."/>
            <person name="Robellet X."/>
            <person name="Robson G."/>
            <person name="Seiboth B."/>
            <person name="van Solingen P."/>
            <person name="Specht T."/>
            <person name="Sun J."/>
            <person name="Taheri-Talesh N."/>
            <person name="Takeshita N."/>
            <person name="Ussery D."/>
            <person name="vanKuyk P.A."/>
            <person name="Visser H."/>
            <person name="van de Vondervoort P.J."/>
            <person name="de Vries R.P."/>
            <person name="Walton J."/>
            <person name="Xiang X."/>
            <person name="Xiong Y."/>
            <person name="Zeng A.P."/>
            <person name="Brandt B.W."/>
            <person name="Cornell M.J."/>
            <person name="van den Hondel C.A."/>
            <person name="Visser J."/>
            <person name="Oliver S.G."/>
            <person name="Turner G."/>
        </authorList>
    </citation>
    <scope>GENOME REANNOTATION</scope>
    <source>
        <strain evidence="4">FGSC A4 / ATCC 38163 / CBS 112.46 / NRRL 194 / M139</strain>
    </source>
</reference>
<protein>
    <submittedName>
        <fullName evidence="3">LEA domain protein (AFU_orthologue AFUA_8G04920)</fullName>
    </submittedName>
</protein>
<feature type="region of interest" description="Disordered" evidence="1">
    <location>
        <begin position="1"/>
        <end position="110"/>
    </location>
</feature>
<sequence>MWSPLAKSDQRSNAPSERKLSGSSAAPNQEQDTVFNPKEVNNDLRQQDPEPLVQEKGQENEQWQAEPTPQTPTSQQKEPELEQRDDGSQASGPAGSSGSGVFGKLGSLAGGLGHQVTQTVKSVPSIASKPLNMLKDLPVQEGGEIPGPEGGVVGKVVEGGEEAVGGTVKEGGKIVNDDGETVGQADLTDEVKETMERAKDEIPEDAKTETTEKTTENPENETAEMSDDAEETAKEEAEGAKETSEEAENALSPLSSLEGLSCNKAGKIIDSSGKPVGELVEGDPKKLSRLGSKLDDKGQFWDSRGNIIGKAKTIKAEEYGEEPPFAGLEGLHIVENGFVEDGAGHRVGRLTEGDAKKLLGRPVDEDGDVIDQHGSVKGHAEPYEEPEEEQPEDVDLSVLEGKTVNKAGNIVDEHGKVYGRIISGDGKRLAGRKVDGKGQIWSDDGKVIGKAELIPGAEQEKPEGIFYGFESLTVGKEGVVQDASGRIVGRVVEGDFAKLAGRKVDEDGDILDKNGNTIGKAERWEPEEKKRNINPMANRKVNREGEVRDADGNLIGKLTSGNLSSLIGKEIDDNGYVVDNDGNKIGECTLLENIPEPEPEEPEPEGPSPDELEAQKKEQEDRELAKKMSAIVSGTLDRIQPVCRMITDLIDASKHVDRAEKTPKNELDEEELVKNVKPLLEEASNILQECNGAIRALDPDGRIAANAKARAASHEASPEEYNLAEKLKELSDSVLRTIENGKRKIDGMPHAKKELNPLWGLLSEPLFQIIAAVGLLLSDYPSRWEFFKGEPSVRKPTCQREASDGIIGERSPGLRRECALNLCLTPRLRSSTGSCNSARLINHRGGGSAAGFRLQRLLMPHEHKESIIPWQATWVRQDPRKRTSSIIGVLHLGLGHVLTSAVISVVIAQSVDRQVLSYFSEAVHYRESSPHGTDSKSTLSARLLSVHSSRLGLSSSHHSVVNIPISNAPVKSNISPEHSHFDKNTVAPVEILLRFPGDGPEQTHQAVASIDTQLVKVNLMRREVWDERLNEDRRGHLELDHNAYVTTIDSERIPIIGVARGVEWYPKYGPRTYVSDFHVIEMPTFDVLIGSDTITQYQLVSLGPDLIYHFNNRPVPTNVLRGYDSVRAGETVSIVCAQGLNAFSRVADDLVSLDLHNLNNSLVDEVKRSIPMYSEPQLALYGEDMKGNMRPVVVVMKERLQSFKKLFRHKHQLNKDSKMTRATITTSASNPKGCGHDVTLRAIIDETIEENLISRNRLEQLQDSLKVSAKPLGSAKALQDSCNMSYEAQSKVCLLVRPCDGTRTETFWFYIVETETVLVAGGHDIILAKSWETKFPIDGKDGIKTYRAAPTVYRKGVDDEKWKKNSSEKSKKNLEDAAKLEAEWKDAKMQKEKGKGASTGQ</sequence>
<dbReference type="eggNOG" id="ENOG502S06V">
    <property type="taxonomic scope" value="Eukaryota"/>
</dbReference>
<feature type="compositionally biased region" description="Basic and acidic residues" evidence="1">
    <location>
        <begin position="613"/>
        <end position="625"/>
    </location>
</feature>
<dbReference type="InterPro" id="IPR022124">
    <property type="entry name" value="DUF3659"/>
</dbReference>
<feature type="compositionally biased region" description="Acidic residues" evidence="1">
    <location>
        <begin position="595"/>
        <end position="612"/>
    </location>
</feature>
<feature type="region of interest" description="Disordered" evidence="1">
    <location>
        <begin position="163"/>
        <end position="303"/>
    </location>
</feature>
<dbReference type="GeneID" id="2871782"/>
<proteinExistence type="predicted"/>
<gene>
    <name evidence="3" type="ORF">ANIA_05488</name>
</gene>
<dbReference type="EMBL" id="BN001305">
    <property type="protein sequence ID" value="CBF81813.1"/>
    <property type="molecule type" value="Genomic_DNA"/>
</dbReference>
<feature type="region of interest" description="Disordered" evidence="1">
    <location>
        <begin position="359"/>
        <end position="391"/>
    </location>
</feature>
<dbReference type="Proteomes" id="UP000000560">
    <property type="component" value="Chromosome V"/>
</dbReference>
<dbReference type="InParanoid" id="Q5B1U2"/>
<accession>Q5B1U2</accession>
<feature type="compositionally biased region" description="Basic and acidic residues" evidence="1">
    <location>
        <begin position="282"/>
        <end position="299"/>
    </location>
</feature>
<accession>C8VGC9</accession>